<feature type="compositionally biased region" description="Basic and acidic residues" evidence="1">
    <location>
        <begin position="201"/>
        <end position="239"/>
    </location>
</feature>
<keyword evidence="2" id="KW-1133">Transmembrane helix</keyword>
<keyword evidence="2" id="KW-0812">Transmembrane</keyword>
<keyword evidence="2" id="KW-0472">Membrane</keyword>
<accession>A0A7C8N120</accession>
<evidence type="ECO:0000256" key="1">
    <source>
        <dbReference type="SAM" id="MobiDB-lite"/>
    </source>
</evidence>
<reference evidence="3 4" key="1">
    <citation type="submission" date="2019-12" db="EMBL/GenBank/DDBJ databases">
        <title>Draft genome sequence of the ascomycete Xylaria multiplex DSM 110363.</title>
        <authorList>
            <person name="Buettner E."/>
            <person name="Kellner H."/>
        </authorList>
    </citation>
    <scope>NUCLEOTIDE SEQUENCE [LARGE SCALE GENOMIC DNA]</scope>
    <source>
        <strain evidence="3 4">DSM 110363</strain>
    </source>
</reference>
<dbReference type="AlphaFoldDB" id="A0A7C8N120"/>
<proteinExistence type="predicted"/>
<feature type="transmembrane region" description="Helical" evidence="2">
    <location>
        <begin position="142"/>
        <end position="164"/>
    </location>
</feature>
<dbReference type="EMBL" id="WUBL01000001">
    <property type="protein sequence ID" value="KAF2973453.1"/>
    <property type="molecule type" value="Genomic_DNA"/>
</dbReference>
<evidence type="ECO:0000313" key="4">
    <source>
        <dbReference type="Proteomes" id="UP000481858"/>
    </source>
</evidence>
<evidence type="ECO:0000313" key="3">
    <source>
        <dbReference type="EMBL" id="KAF2973453.1"/>
    </source>
</evidence>
<feature type="region of interest" description="Disordered" evidence="1">
    <location>
        <begin position="101"/>
        <end position="134"/>
    </location>
</feature>
<dbReference type="InParanoid" id="A0A7C8N120"/>
<gene>
    <name evidence="3" type="ORF">GQX73_g128</name>
</gene>
<name>A0A7C8N120_9PEZI</name>
<comment type="caution">
    <text evidence="3">The sequence shown here is derived from an EMBL/GenBank/DDBJ whole genome shotgun (WGS) entry which is preliminary data.</text>
</comment>
<keyword evidence="4" id="KW-1185">Reference proteome</keyword>
<sequence length="239" mass="26459">MHIPLNTALPRTLLSFLFTSSSIPSPTSDRSMCLRQNAPMLAQAAACGDRHLLQECFLLVPDTLTLDDLRSCFIEVDCTIAEATSEAVIILESCNESVSAPELRRRGPEAIPEDEAETTPTPTPTPAPENDQNQSSINVSGIVVTVILALAVVAVVTVLLIFYAKDRKLRAIAREKAAEEKRKQDQEASEAALRNFAKKQVARERERRQQMEALEWAHRRAGMENPRHENPFDDKSAVA</sequence>
<protein>
    <submittedName>
        <fullName evidence="3">Uncharacterized protein</fullName>
    </submittedName>
</protein>
<feature type="region of interest" description="Disordered" evidence="1">
    <location>
        <begin position="179"/>
        <end position="239"/>
    </location>
</feature>
<evidence type="ECO:0000256" key="2">
    <source>
        <dbReference type="SAM" id="Phobius"/>
    </source>
</evidence>
<dbReference type="Proteomes" id="UP000481858">
    <property type="component" value="Unassembled WGS sequence"/>
</dbReference>
<organism evidence="3 4">
    <name type="scientific">Xylaria multiplex</name>
    <dbReference type="NCBI Taxonomy" id="323545"/>
    <lineage>
        <taxon>Eukaryota</taxon>
        <taxon>Fungi</taxon>
        <taxon>Dikarya</taxon>
        <taxon>Ascomycota</taxon>
        <taxon>Pezizomycotina</taxon>
        <taxon>Sordariomycetes</taxon>
        <taxon>Xylariomycetidae</taxon>
        <taxon>Xylariales</taxon>
        <taxon>Xylariaceae</taxon>
        <taxon>Xylaria</taxon>
    </lineage>
</organism>
<dbReference type="OrthoDB" id="3630276at2759"/>